<evidence type="ECO:0000313" key="3">
    <source>
        <dbReference type="EMBL" id="MPM59582.1"/>
    </source>
</evidence>
<dbReference type="InterPro" id="IPR017896">
    <property type="entry name" value="4Fe4S_Fe-S-bd"/>
</dbReference>
<name>A0A645B298_9ZZZZ</name>
<dbReference type="GO" id="GO:0051539">
    <property type="term" value="F:4 iron, 4 sulfur cluster binding"/>
    <property type="evidence" value="ECO:0007669"/>
    <property type="project" value="UniProtKB-KW"/>
</dbReference>
<dbReference type="SUPFAM" id="SSF54862">
    <property type="entry name" value="4Fe-4S ferredoxins"/>
    <property type="match status" value="1"/>
</dbReference>
<accession>A0A645B298</accession>
<dbReference type="Pfam" id="PF13484">
    <property type="entry name" value="Fer4_16"/>
    <property type="match status" value="1"/>
</dbReference>
<dbReference type="PROSITE" id="PS00198">
    <property type="entry name" value="4FE4S_FER_1"/>
    <property type="match status" value="1"/>
</dbReference>
<evidence type="ECO:0000256" key="1">
    <source>
        <dbReference type="ARBA" id="ARBA00022485"/>
    </source>
</evidence>
<dbReference type="GO" id="GO:0008616">
    <property type="term" value="P:tRNA queuosine(34) biosynthetic process"/>
    <property type="evidence" value="ECO:0007669"/>
    <property type="project" value="InterPro"/>
</dbReference>
<dbReference type="Gene3D" id="1.10.1060.10">
    <property type="entry name" value="Alpha-helical ferredoxin"/>
    <property type="match status" value="1"/>
</dbReference>
<dbReference type="InterPro" id="IPR004453">
    <property type="entry name" value="QueG"/>
</dbReference>
<dbReference type="InterPro" id="IPR017900">
    <property type="entry name" value="4Fe4S_Fe_S_CS"/>
</dbReference>
<evidence type="ECO:0000259" key="2">
    <source>
        <dbReference type="PROSITE" id="PS51379"/>
    </source>
</evidence>
<dbReference type="InterPro" id="IPR009051">
    <property type="entry name" value="Helical_ferredxn"/>
</dbReference>
<keyword evidence="1" id="KW-0408">Iron</keyword>
<dbReference type="PROSITE" id="PS51379">
    <property type="entry name" value="4FE4S_FER_2"/>
    <property type="match status" value="1"/>
</dbReference>
<organism evidence="3">
    <name type="scientific">bioreactor metagenome</name>
    <dbReference type="NCBI Taxonomy" id="1076179"/>
    <lineage>
        <taxon>unclassified sequences</taxon>
        <taxon>metagenomes</taxon>
        <taxon>ecological metagenomes</taxon>
    </lineage>
</organism>
<dbReference type="GO" id="GO:0052693">
    <property type="term" value="F:epoxyqueuosine reductase activity"/>
    <property type="evidence" value="ECO:0007669"/>
    <property type="project" value="UniProtKB-EC"/>
</dbReference>
<keyword evidence="3" id="KW-0560">Oxidoreductase</keyword>
<dbReference type="PANTHER" id="PTHR30002">
    <property type="entry name" value="EPOXYQUEUOSINE REDUCTASE"/>
    <property type="match status" value="1"/>
</dbReference>
<sequence length="138" mass="15749">MLTNYPFEPDKPLDLTCIKCGRCMRSCPGQIILGDFNIDPRGCKSYLTQKKGELSDKELSIIAKTNLVFGCDVCQDVCPHNQNIEQTKIAEFRTDLVHKLDYNELSSMSNKDFSRRYGSHAFSWRGKKILLRNLLGGR</sequence>
<gene>
    <name evidence="3" type="primary">queG_40</name>
    <name evidence="3" type="ORF">SDC9_106426</name>
</gene>
<keyword evidence="1" id="KW-0479">Metal-binding</keyword>
<dbReference type="AlphaFoldDB" id="A0A645B298"/>
<dbReference type="EC" id="1.17.99.6" evidence="3"/>
<proteinExistence type="predicted"/>
<protein>
    <submittedName>
        <fullName evidence="3">Epoxyqueuosine reductase</fullName>
        <ecNumber evidence="3">1.17.99.6</ecNumber>
    </submittedName>
</protein>
<comment type="caution">
    <text evidence="3">The sequence shown here is derived from an EMBL/GenBank/DDBJ whole genome shotgun (WGS) entry which is preliminary data.</text>
</comment>
<keyword evidence="1" id="KW-0411">Iron-sulfur</keyword>
<keyword evidence="1" id="KW-0004">4Fe-4S</keyword>
<dbReference type="EMBL" id="VSSQ01017362">
    <property type="protein sequence ID" value="MPM59582.1"/>
    <property type="molecule type" value="Genomic_DNA"/>
</dbReference>
<feature type="domain" description="4Fe-4S ferredoxin-type" evidence="2">
    <location>
        <begin position="5"/>
        <end position="36"/>
    </location>
</feature>
<dbReference type="PANTHER" id="PTHR30002:SF4">
    <property type="entry name" value="EPOXYQUEUOSINE REDUCTASE"/>
    <property type="match status" value="1"/>
</dbReference>
<reference evidence="3" key="1">
    <citation type="submission" date="2019-08" db="EMBL/GenBank/DDBJ databases">
        <authorList>
            <person name="Kucharzyk K."/>
            <person name="Murdoch R.W."/>
            <person name="Higgins S."/>
            <person name="Loffler F."/>
        </authorList>
    </citation>
    <scope>NUCLEOTIDE SEQUENCE</scope>
</reference>